<protein>
    <submittedName>
        <fullName evidence="1">Uncharacterized protein</fullName>
    </submittedName>
</protein>
<evidence type="ECO:0000313" key="2">
    <source>
        <dbReference type="Proteomes" id="UP000199695"/>
    </source>
</evidence>
<keyword evidence="2" id="KW-1185">Reference proteome</keyword>
<name>A0A1H8DXB2_9BACL</name>
<dbReference type="OrthoDB" id="2630741at2"/>
<proteinExistence type="predicted"/>
<evidence type="ECO:0000313" key="1">
    <source>
        <dbReference type="EMBL" id="SEN11494.1"/>
    </source>
</evidence>
<reference evidence="1 2" key="1">
    <citation type="submission" date="2016-10" db="EMBL/GenBank/DDBJ databases">
        <authorList>
            <person name="de Groot N.N."/>
        </authorList>
    </citation>
    <scope>NUCLEOTIDE SEQUENCE [LARGE SCALE GENOMIC DNA]</scope>
    <source>
        <strain evidence="1 2">DSM 46701</strain>
    </source>
</reference>
<gene>
    <name evidence="1" type="ORF">SAMN05444955_1068</name>
</gene>
<organism evidence="1 2">
    <name type="scientific">Lihuaxuella thermophila</name>
    <dbReference type="NCBI Taxonomy" id="1173111"/>
    <lineage>
        <taxon>Bacteria</taxon>
        <taxon>Bacillati</taxon>
        <taxon>Bacillota</taxon>
        <taxon>Bacilli</taxon>
        <taxon>Bacillales</taxon>
        <taxon>Thermoactinomycetaceae</taxon>
        <taxon>Lihuaxuella</taxon>
    </lineage>
</organism>
<dbReference type="AlphaFoldDB" id="A0A1H8DXB2"/>
<dbReference type="Proteomes" id="UP000199695">
    <property type="component" value="Unassembled WGS sequence"/>
</dbReference>
<accession>A0A1H8DXB2</accession>
<dbReference type="RefSeq" id="WP_089967044.1">
    <property type="nucleotide sequence ID" value="NZ_FOCQ01000006.1"/>
</dbReference>
<sequence length="115" mass="13233">MPLIPFVNQSGKFHKNFISIKSRGRLFVSKGIRKKLGGGKNEEIKIYLAYDPVRRCIGIMPAEHAKMENGVPFTLDKDGNCHIIGFIKQFGLPHDKLYRYILIGEEEGWLLFKRI</sequence>
<dbReference type="EMBL" id="FOCQ01000006">
    <property type="protein sequence ID" value="SEN11494.1"/>
    <property type="molecule type" value="Genomic_DNA"/>
</dbReference>